<name>A0A1W1E5V2_9ZZZZ</name>
<dbReference type="EMBL" id="FPHZ01000224">
    <property type="protein sequence ID" value="SFV89344.1"/>
    <property type="molecule type" value="Genomic_DNA"/>
</dbReference>
<reference evidence="2" key="1">
    <citation type="submission" date="2016-10" db="EMBL/GenBank/DDBJ databases">
        <authorList>
            <person name="de Groot N.N."/>
        </authorList>
    </citation>
    <scope>NUCLEOTIDE SEQUENCE</scope>
</reference>
<organism evidence="2">
    <name type="scientific">hydrothermal vent metagenome</name>
    <dbReference type="NCBI Taxonomy" id="652676"/>
    <lineage>
        <taxon>unclassified sequences</taxon>
        <taxon>metagenomes</taxon>
        <taxon>ecological metagenomes</taxon>
    </lineage>
</organism>
<evidence type="ECO:0000256" key="1">
    <source>
        <dbReference type="SAM" id="Phobius"/>
    </source>
</evidence>
<evidence type="ECO:0000313" key="2">
    <source>
        <dbReference type="EMBL" id="SFV89344.1"/>
    </source>
</evidence>
<keyword evidence="1" id="KW-0812">Transmembrane</keyword>
<gene>
    <name evidence="2" type="ORF">MNB_SUP05-SYMBIONT-5-1125</name>
</gene>
<protein>
    <submittedName>
        <fullName evidence="2">Uncharacterized protein</fullName>
    </submittedName>
</protein>
<feature type="transmembrane region" description="Helical" evidence="1">
    <location>
        <begin position="16"/>
        <end position="38"/>
    </location>
</feature>
<keyword evidence="1" id="KW-0472">Membrane</keyword>
<keyword evidence="1" id="KW-1133">Transmembrane helix</keyword>
<dbReference type="AlphaFoldDB" id="A0A1W1E5V2"/>
<accession>A0A1W1E5V2</accession>
<sequence length="47" mass="5295">MGLIFFANTDRARDSTIFAISTFGLGLYNIGAIFYKWYKIQGMVLGL</sequence>
<proteinExistence type="predicted"/>